<proteinExistence type="predicted"/>
<name>A0A074Z9N7_OPIVI</name>
<feature type="region of interest" description="Disordered" evidence="1">
    <location>
        <begin position="1"/>
        <end position="56"/>
    </location>
</feature>
<dbReference type="Proteomes" id="UP000054324">
    <property type="component" value="Unassembled WGS sequence"/>
</dbReference>
<reference evidence="2 3" key="1">
    <citation type="submission" date="2013-11" db="EMBL/GenBank/DDBJ databases">
        <title>Opisthorchis viverrini - life in the bile duct.</title>
        <authorList>
            <person name="Young N.D."/>
            <person name="Nagarajan N."/>
            <person name="Lin S.J."/>
            <person name="Korhonen P.K."/>
            <person name="Jex A.R."/>
            <person name="Hall R.S."/>
            <person name="Safavi-Hemami H."/>
            <person name="Kaewkong W."/>
            <person name="Bertrand D."/>
            <person name="Gao S."/>
            <person name="Seet Q."/>
            <person name="Wongkham S."/>
            <person name="Teh B.T."/>
            <person name="Wongkham C."/>
            <person name="Intapan P.M."/>
            <person name="Maleewong W."/>
            <person name="Yang X."/>
            <person name="Hu M."/>
            <person name="Wang Z."/>
            <person name="Hofmann A."/>
            <person name="Sternberg P.W."/>
            <person name="Tan P."/>
            <person name="Wang J."/>
            <person name="Gasser R.B."/>
        </authorList>
    </citation>
    <scope>NUCLEOTIDE SEQUENCE [LARGE SCALE GENOMIC DNA]</scope>
</reference>
<sequence>MKKEGGRQTSHIGPGVPGDPTDVITRKPTWNESGHYCVDEESLPSQHTPTPPYTGGNILSFDKPFASTVLTPEDKSRQ</sequence>
<organism evidence="2 3">
    <name type="scientific">Opisthorchis viverrini</name>
    <name type="common">Southeast Asian liver fluke</name>
    <dbReference type="NCBI Taxonomy" id="6198"/>
    <lineage>
        <taxon>Eukaryota</taxon>
        <taxon>Metazoa</taxon>
        <taxon>Spiralia</taxon>
        <taxon>Lophotrochozoa</taxon>
        <taxon>Platyhelminthes</taxon>
        <taxon>Trematoda</taxon>
        <taxon>Digenea</taxon>
        <taxon>Opisthorchiida</taxon>
        <taxon>Opisthorchiata</taxon>
        <taxon>Opisthorchiidae</taxon>
        <taxon>Opisthorchis</taxon>
    </lineage>
</organism>
<dbReference type="GeneID" id="20329065"/>
<gene>
    <name evidence="2" type="ORF">T265_14899</name>
</gene>
<dbReference type="KEGG" id="ovi:T265_14899"/>
<dbReference type="CTD" id="20329065"/>
<feature type="non-terminal residue" evidence="2">
    <location>
        <position position="78"/>
    </location>
</feature>
<accession>A0A074Z9N7</accession>
<evidence type="ECO:0000313" key="2">
    <source>
        <dbReference type="EMBL" id="KER22282.1"/>
    </source>
</evidence>
<protein>
    <submittedName>
        <fullName evidence="2">Uncharacterized protein</fullName>
    </submittedName>
</protein>
<dbReference type="AlphaFoldDB" id="A0A074Z9N7"/>
<evidence type="ECO:0000256" key="1">
    <source>
        <dbReference type="SAM" id="MobiDB-lite"/>
    </source>
</evidence>
<dbReference type="EMBL" id="KL596908">
    <property type="protein sequence ID" value="KER22282.1"/>
    <property type="molecule type" value="Genomic_DNA"/>
</dbReference>
<dbReference type="RefSeq" id="XP_009173992.1">
    <property type="nucleotide sequence ID" value="XM_009175728.1"/>
</dbReference>
<evidence type="ECO:0000313" key="3">
    <source>
        <dbReference type="Proteomes" id="UP000054324"/>
    </source>
</evidence>
<keyword evidence="3" id="KW-1185">Reference proteome</keyword>